<dbReference type="AlphaFoldDB" id="E4X154"/>
<dbReference type="FunCoup" id="E4X154">
    <property type="interactions" value="4"/>
</dbReference>
<organism evidence="6">
    <name type="scientific">Oikopleura dioica</name>
    <name type="common">Tunicate</name>
    <dbReference type="NCBI Taxonomy" id="34765"/>
    <lineage>
        <taxon>Eukaryota</taxon>
        <taxon>Metazoa</taxon>
        <taxon>Chordata</taxon>
        <taxon>Tunicata</taxon>
        <taxon>Appendicularia</taxon>
        <taxon>Copelata</taxon>
        <taxon>Oikopleuridae</taxon>
        <taxon>Oikopleura</taxon>
    </lineage>
</organism>
<dbReference type="Pfam" id="PF04734">
    <property type="entry name" value="Ceramidase_alk"/>
    <property type="match status" value="1"/>
</dbReference>
<dbReference type="GO" id="GO:0005576">
    <property type="term" value="C:extracellular region"/>
    <property type="evidence" value="ECO:0007669"/>
    <property type="project" value="TreeGrafter"/>
</dbReference>
<comment type="cofactor">
    <cofactor evidence="3">
        <name>Zn(2+)</name>
        <dbReference type="ChEBI" id="CHEBI:29105"/>
    </cofactor>
    <text evidence="3">Binds 1 zinc ion per subunit.</text>
</comment>
<evidence type="ECO:0000256" key="3">
    <source>
        <dbReference type="PIRSR" id="PIRSR606823-2"/>
    </source>
</evidence>
<protein>
    <recommendedName>
        <fullName evidence="1 4">Neutral ceramidase</fullName>
        <ecNumber evidence="4">3.5.1.23</ecNumber>
    </recommendedName>
</protein>
<keyword evidence="4" id="KW-0443">Lipid metabolism</keyword>
<dbReference type="EC" id="3.5.1.23" evidence="4"/>
<keyword evidence="4" id="KW-0746">Sphingolipid metabolism</keyword>
<comment type="similarity">
    <text evidence="4">Belongs to the neutral ceramidase family.</text>
</comment>
<feature type="binding site" evidence="3">
    <location>
        <position position="210"/>
    </location>
    <ligand>
        <name>Zn(2+)</name>
        <dbReference type="ChEBI" id="CHEBI:29105"/>
    </ligand>
</feature>
<keyword evidence="4" id="KW-0378">Hydrolase</keyword>
<dbReference type="GO" id="GO:0046872">
    <property type="term" value="F:metal ion binding"/>
    <property type="evidence" value="ECO:0007669"/>
    <property type="project" value="UniProtKB-KW"/>
</dbReference>
<dbReference type="GO" id="GO:0016020">
    <property type="term" value="C:membrane"/>
    <property type="evidence" value="ECO:0007669"/>
    <property type="project" value="GOC"/>
</dbReference>
<feature type="binding site" evidence="3">
    <location>
        <position position="459"/>
    </location>
    <ligand>
        <name>Zn(2+)</name>
        <dbReference type="ChEBI" id="CHEBI:29105"/>
    </ligand>
</feature>
<name>E4X154_OIKDI</name>
<reference evidence="6" key="1">
    <citation type="journal article" date="2010" name="Science">
        <title>Plasticity of animal genome architecture unmasked by rapid evolution of a pelagic tunicate.</title>
        <authorList>
            <person name="Denoeud F."/>
            <person name="Henriet S."/>
            <person name="Mungpakdee S."/>
            <person name="Aury J.M."/>
            <person name="Da Silva C."/>
            <person name="Brinkmann H."/>
            <person name="Mikhaleva J."/>
            <person name="Olsen L.C."/>
            <person name="Jubin C."/>
            <person name="Canestro C."/>
            <person name="Bouquet J.M."/>
            <person name="Danks G."/>
            <person name="Poulain J."/>
            <person name="Campsteijn C."/>
            <person name="Adamski M."/>
            <person name="Cross I."/>
            <person name="Yadetie F."/>
            <person name="Muffato M."/>
            <person name="Louis A."/>
            <person name="Butcher S."/>
            <person name="Tsagkogeorga G."/>
            <person name="Konrad A."/>
            <person name="Singh S."/>
            <person name="Jensen M.F."/>
            <person name="Cong E.H."/>
            <person name="Eikeseth-Otteraa H."/>
            <person name="Noel B."/>
            <person name="Anthouard V."/>
            <person name="Porcel B.M."/>
            <person name="Kachouri-Lafond R."/>
            <person name="Nishino A."/>
            <person name="Ugolini M."/>
            <person name="Chourrout P."/>
            <person name="Nishida H."/>
            <person name="Aasland R."/>
            <person name="Huzurbazar S."/>
            <person name="Westhof E."/>
            <person name="Delsuc F."/>
            <person name="Lehrach H."/>
            <person name="Reinhardt R."/>
            <person name="Weissenbach J."/>
            <person name="Roy S.W."/>
            <person name="Artiguenave F."/>
            <person name="Postlethwait J.H."/>
            <person name="Manak J.R."/>
            <person name="Thompson E.M."/>
            <person name="Jaillon O."/>
            <person name="Du Pasquier L."/>
            <person name="Boudinot P."/>
            <person name="Liberles D.A."/>
            <person name="Volff J.N."/>
            <person name="Philippe H."/>
            <person name="Lenhard B."/>
            <person name="Roest Crollius H."/>
            <person name="Wincker P."/>
            <person name="Chourrout D."/>
        </authorList>
    </citation>
    <scope>NUCLEOTIDE SEQUENCE [LARGE SCALE GENOMIC DNA]</scope>
</reference>
<feature type="active site" description="Nucleophile" evidence="2">
    <location>
        <position position="254"/>
    </location>
</feature>
<evidence type="ECO:0000313" key="7">
    <source>
        <dbReference type="Proteomes" id="UP000001307"/>
    </source>
</evidence>
<dbReference type="PANTHER" id="PTHR12670">
    <property type="entry name" value="CERAMIDASE"/>
    <property type="match status" value="1"/>
</dbReference>
<accession>E4X154</accession>
<dbReference type="OrthoDB" id="191371at2759"/>
<keyword evidence="3" id="KW-0479">Metal-binding</keyword>
<keyword evidence="7" id="KW-1185">Reference proteome</keyword>
<gene>
    <name evidence="6" type="ORF">GSOID_T00015983001</name>
</gene>
<feature type="binding site" evidence="3">
    <location>
        <position position="91"/>
    </location>
    <ligand>
        <name>Zn(2+)</name>
        <dbReference type="ChEBI" id="CHEBI:29105"/>
    </ligand>
</feature>
<dbReference type="EMBL" id="FN653021">
    <property type="protein sequence ID" value="CBY23534.1"/>
    <property type="molecule type" value="Genomic_DNA"/>
</dbReference>
<sequence>MAVGIGKGDITGPVVQVAMMGYADPRQKSTGYHSRLFARCFWAQNVGEKGFVFCSLDNGMGALRHKRKVVESLNEQGIDLGMEQLIISGTHTHSGPAGYFEYFTFQIPSSGFIQDAEDSMVSGTVDAIKMAFKDASDQILGLKNFRTIKLNHGQLFDANLNRSPSSYLKNPKELIDHYPEGDTDKNMTLIGFYDSQTEEIVASFNWFAVHPVAMNKSNTLINGCVKGWPSKMMEDEFGEGFVGAFAATNLGDVSPNTDGHKCHYKDMAIPEGAFEGMDCEFEHSLCPVEEDFIDRYQHDMKAQTDNISKFQFAKAQELLFSQMTEISSTVSFQHRFINMAEWKSAEDPSVKTCIPAMGVPFGAGCTDGHGASLFEQGINNDFVDENLGGEDWVWFKIRDLLMRALSTNPPDPAEYECHGQKAVLLPTGWADIPYLWHPHVVELGLYRIGEFFIISVPGEFSTMAGRKIREALRQEIRKHVDFDPFIVIAGLSNIYTHYITTVEEYNAQRYEAGSVIYGENTLQAYTEETICMAREMLSGETCGNPSDPPAEPITDLLECLERPGVDTNFNEGSIDFPPGSILKQPNDLKSYFPAQHEYRIEFQVVGANPRNLKDLDHFWVENADDGKTAFTGNDWETEFSWELKTNTAREEKNRQKTKMEGEEFDKFGVLAGVNNFYGMVTGRKFDFEKTIQAHQEGKILSENMEEITIAVEEEPFCPNGSVKTDGASLITISLIFDSDRRPVRAGNYRICYRGNKRDEKEYLEYLEVCSRVFSVSYA</sequence>
<keyword evidence="3" id="KW-0862">Zinc</keyword>
<feature type="binding site" evidence="3">
    <location>
        <position position="498"/>
    </location>
    <ligand>
        <name>Zn(2+)</name>
        <dbReference type="ChEBI" id="CHEBI:29105"/>
    </ligand>
</feature>
<proteinExistence type="inferred from homology"/>
<dbReference type="Proteomes" id="UP000001307">
    <property type="component" value="Unassembled WGS sequence"/>
</dbReference>
<dbReference type="GO" id="GO:0046514">
    <property type="term" value="P:ceramide catabolic process"/>
    <property type="evidence" value="ECO:0007669"/>
    <property type="project" value="InterPro"/>
</dbReference>
<evidence type="ECO:0000256" key="1">
    <source>
        <dbReference type="ARBA" id="ARBA00019235"/>
    </source>
</evidence>
<evidence type="ECO:0000313" key="6">
    <source>
        <dbReference type="EMBL" id="CBY23534.1"/>
    </source>
</evidence>
<comment type="catalytic activity">
    <reaction evidence="4">
        <text>an N-acylsphing-4-enine + H2O = sphing-4-enine + a fatty acid</text>
        <dbReference type="Rhea" id="RHEA:20856"/>
        <dbReference type="ChEBI" id="CHEBI:15377"/>
        <dbReference type="ChEBI" id="CHEBI:28868"/>
        <dbReference type="ChEBI" id="CHEBI:52639"/>
        <dbReference type="ChEBI" id="CHEBI:57756"/>
        <dbReference type="EC" id="3.5.1.23"/>
    </reaction>
</comment>
<dbReference type="GO" id="GO:0042759">
    <property type="term" value="P:long-chain fatty acid biosynthetic process"/>
    <property type="evidence" value="ECO:0007669"/>
    <property type="project" value="TreeGrafter"/>
</dbReference>
<evidence type="ECO:0000259" key="5">
    <source>
        <dbReference type="Pfam" id="PF04734"/>
    </source>
</evidence>
<dbReference type="InterPro" id="IPR006823">
    <property type="entry name" value="Ceramidase_alk"/>
</dbReference>
<evidence type="ECO:0000256" key="4">
    <source>
        <dbReference type="RuleBase" id="RU366019"/>
    </source>
</evidence>
<dbReference type="GO" id="GO:0017040">
    <property type="term" value="F:N-acylsphingosine amidohydrolase activity"/>
    <property type="evidence" value="ECO:0007669"/>
    <property type="project" value="UniProtKB-UniRule"/>
</dbReference>
<dbReference type="InterPro" id="IPR031329">
    <property type="entry name" value="NEUT/ALK_ceramidase_N"/>
</dbReference>
<dbReference type="GO" id="GO:0046512">
    <property type="term" value="P:sphingosine biosynthetic process"/>
    <property type="evidence" value="ECO:0007669"/>
    <property type="project" value="TreeGrafter"/>
</dbReference>
<evidence type="ECO:0000256" key="2">
    <source>
        <dbReference type="PIRSR" id="PIRSR606823-1"/>
    </source>
</evidence>
<dbReference type="InParanoid" id="E4X154"/>
<dbReference type="PANTHER" id="PTHR12670:SF1">
    <property type="entry name" value="NEUTRAL CERAMIDASE"/>
    <property type="match status" value="1"/>
</dbReference>
<feature type="domain" description="Neutral/alkaline non-lysosomal ceramidase N-terminal" evidence="5">
    <location>
        <begin position="3"/>
        <end position="526"/>
    </location>
</feature>